<dbReference type="EMBL" id="BIFH01000021">
    <property type="protein sequence ID" value="GCD96665.1"/>
    <property type="molecule type" value="Genomic_DNA"/>
</dbReference>
<feature type="domain" description="Cupin type-2" evidence="2">
    <location>
        <begin position="87"/>
        <end position="144"/>
    </location>
</feature>
<dbReference type="Pfam" id="PF07883">
    <property type="entry name" value="Cupin_2"/>
    <property type="match status" value="1"/>
</dbReference>
<reference evidence="3 4" key="1">
    <citation type="submission" date="2018-12" db="EMBL/GenBank/DDBJ databases">
        <title>Draft genome sequence of Embleya hyalina NBRC 13850T.</title>
        <authorList>
            <person name="Komaki H."/>
            <person name="Hosoyama A."/>
            <person name="Kimura A."/>
            <person name="Ichikawa N."/>
            <person name="Tamura T."/>
        </authorList>
    </citation>
    <scope>NUCLEOTIDE SEQUENCE [LARGE SCALE GENOMIC DNA]</scope>
    <source>
        <strain evidence="3 4">NBRC 13850</strain>
    </source>
</reference>
<feature type="signal peptide" evidence="1">
    <location>
        <begin position="1"/>
        <end position="39"/>
    </location>
</feature>
<sequence length="166" mass="17850">MPRTRTTRPRTGTRHRRNRALLAALALAPALTVGSVASAAADATPTGRDKVVYHHHRPGVGTPCEGLAGCTYVQLAGDPRTGPSEAMFTLAAGTRFAPHWHTSPEHVVGVSGTVLWNVEGHKRHRVGAGDFLSYLGKAVHWGQCAPGADCVYYVYDELPYDFHPAD</sequence>
<dbReference type="AlphaFoldDB" id="A0A401YQ13"/>
<dbReference type="Proteomes" id="UP000286931">
    <property type="component" value="Unassembled WGS sequence"/>
</dbReference>
<dbReference type="Gene3D" id="2.60.120.10">
    <property type="entry name" value="Jelly Rolls"/>
    <property type="match status" value="1"/>
</dbReference>
<dbReference type="InterPro" id="IPR014710">
    <property type="entry name" value="RmlC-like_jellyroll"/>
</dbReference>
<dbReference type="SUPFAM" id="SSF51182">
    <property type="entry name" value="RmlC-like cupins"/>
    <property type="match status" value="1"/>
</dbReference>
<dbReference type="OrthoDB" id="1433532at2"/>
<keyword evidence="1" id="KW-0732">Signal</keyword>
<evidence type="ECO:0000313" key="4">
    <source>
        <dbReference type="Proteomes" id="UP000286931"/>
    </source>
</evidence>
<keyword evidence="4" id="KW-1185">Reference proteome</keyword>
<organism evidence="3 4">
    <name type="scientific">Embleya hyalina</name>
    <dbReference type="NCBI Taxonomy" id="516124"/>
    <lineage>
        <taxon>Bacteria</taxon>
        <taxon>Bacillati</taxon>
        <taxon>Actinomycetota</taxon>
        <taxon>Actinomycetes</taxon>
        <taxon>Kitasatosporales</taxon>
        <taxon>Streptomycetaceae</taxon>
        <taxon>Embleya</taxon>
    </lineage>
</organism>
<evidence type="ECO:0000256" key="1">
    <source>
        <dbReference type="SAM" id="SignalP"/>
    </source>
</evidence>
<comment type="caution">
    <text evidence="3">The sequence shown here is derived from an EMBL/GenBank/DDBJ whole genome shotgun (WGS) entry which is preliminary data.</text>
</comment>
<gene>
    <name evidence="3" type="ORF">EHYA_04352</name>
</gene>
<evidence type="ECO:0000313" key="3">
    <source>
        <dbReference type="EMBL" id="GCD96665.1"/>
    </source>
</evidence>
<protein>
    <recommendedName>
        <fullName evidence="2">Cupin type-2 domain-containing protein</fullName>
    </recommendedName>
</protein>
<dbReference type="InterPro" id="IPR011051">
    <property type="entry name" value="RmlC_Cupin_sf"/>
</dbReference>
<proteinExistence type="predicted"/>
<dbReference type="InterPro" id="IPR013096">
    <property type="entry name" value="Cupin_2"/>
</dbReference>
<dbReference type="RefSeq" id="WP_126638692.1">
    <property type="nucleotide sequence ID" value="NZ_BIFH01000021.1"/>
</dbReference>
<evidence type="ECO:0000259" key="2">
    <source>
        <dbReference type="Pfam" id="PF07883"/>
    </source>
</evidence>
<feature type="chain" id="PRO_5019424930" description="Cupin type-2 domain-containing protein" evidence="1">
    <location>
        <begin position="40"/>
        <end position="166"/>
    </location>
</feature>
<name>A0A401YQ13_9ACTN</name>
<accession>A0A401YQ13</accession>